<dbReference type="PANTHER" id="PTHR33908:SF3">
    <property type="entry name" value="UNDECAPRENYL PHOSPHATE-ALPHA-4-AMINO-4-DEOXY-L-ARABINOSE ARABINOSYL TRANSFERASE"/>
    <property type="match status" value="1"/>
</dbReference>
<evidence type="ECO:0000313" key="10">
    <source>
        <dbReference type="EMBL" id="KKU26427.1"/>
    </source>
</evidence>
<evidence type="ECO:0000256" key="1">
    <source>
        <dbReference type="ARBA" id="ARBA00004651"/>
    </source>
</evidence>
<dbReference type="GO" id="GO:0009103">
    <property type="term" value="P:lipopolysaccharide biosynthetic process"/>
    <property type="evidence" value="ECO:0007669"/>
    <property type="project" value="UniProtKB-ARBA"/>
</dbReference>
<dbReference type="InterPro" id="IPR050297">
    <property type="entry name" value="LipidA_mod_glycosyltrf_83"/>
</dbReference>
<dbReference type="GO" id="GO:0016763">
    <property type="term" value="F:pentosyltransferase activity"/>
    <property type="evidence" value="ECO:0007669"/>
    <property type="project" value="TreeGrafter"/>
</dbReference>
<protein>
    <submittedName>
        <fullName evidence="10">Membrane protein-like protein</fullName>
    </submittedName>
</protein>
<evidence type="ECO:0000313" key="11">
    <source>
        <dbReference type="Proteomes" id="UP000034175"/>
    </source>
</evidence>
<dbReference type="GO" id="GO:0005886">
    <property type="term" value="C:plasma membrane"/>
    <property type="evidence" value="ECO:0007669"/>
    <property type="project" value="UniProtKB-SubCell"/>
</dbReference>
<evidence type="ECO:0000256" key="3">
    <source>
        <dbReference type="ARBA" id="ARBA00022676"/>
    </source>
</evidence>
<proteinExistence type="predicted"/>
<dbReference type="PANTHER" id="PTHR33908">
    <property type="entry name" value="MANNOSYLTRANSFERASE YKCB-RELATED"/>
    <property type="match status" value="1"/>
</dbReference>
<feature type="transmembrane region" description="Helical" evidence="8">
    <location>
        <begin position="338"/>
        <end position="355"/>
    </location>
</feature>
<feature type="transmembrane region" description="Helical" evidence="8">
    <location>
        <begin position="132"/>
        <end position="149"/>
    </location>
</feature>
<evidence type="ECO:0000256" key="4">
    <source>
        <dbReference type="ARBA" id="ARBA00022679"/>
    </source>
</evidence>
<evidence type="ECO:0000256" key="5">
    <source>
        <dbReference type="ARBA" id="ARBA00022692"/>
    </source>
</evidence>
<feature type="domain" description="Glycosyltransferase RgtA/B/C/D-like" evidence="9">
    <location>
        <begin position="60"/>
        <end position="203"/>
    </location>
</feature>
<evidence type="ECO:0000256" key="6">
    <source>
        <dbReference type="ARBA" id="ARBA00022989"/>
    </source>
</evidence>
<accession>A0A0G1P1C1</accession>
<keyword evidence="3" id="KW-0328">Glycosyltransferase</keyword>
<evidence type="ECO:0000256" key="7">
    <source>
        <dbReference type="ARBA" id="ARBA00023136"/>
    </source>
</evidence>
<feature type="transmembrane region" description="Helical" evidence="8">
    <location>
        <begin position="287"/>
        <end position="306"/>
    </location>
</feature>
<keyword evidence="6 8" id="KW-1133">Transmembrane helix</keyword>
<dbReference type="Proteomes" id="UP000034175">
    <property type="component" value="Unassembled WGS sequence"/>
</dbReference>
<dbReference type="GO" id="GO:0010041">
    <property type="term" value="P:response to iron(III) ion"/>
    <property type="evidence" value="ECO:0007669"/>
    <property type="project" value="TreeGrafter"/>
</dbReference>
<evidence type="ECO:0000256" key="8">
    <source>
        <dbReference type="SAM" id="Phobius"/>
    </source>
</evidence>
<feature type="transmembrane region" description="Helical" evidence="8">
    <location>
        <begin position="312"/>
        <end position="331"/>
    </location>
</feature>
<dbReference type="AlphaFoldDB" id="A0A0G1P1C1"/>
<evidence type="ECO:0000256" key="2">
    <source>
        <dbReference type="ARBA" id="ARBA00022475"/>
    </source>
</evidence>
<evidence type="ECO:0000259" key="9">
    <source>
        <dbReference type="Pfam" id="PF13231"/>
    </source>
</evidence>
<name>A0A0G1P1C1_9BACT</name>
<keyword evidence="5 8" id="KW-0812">Transmembrane</keyword>
<reference evidence="10 11" key="1">
    <citation type="journal article" date="2015" name="Nature">
        <title>rRNA introns, odd ribosomes, and small enigmatic genomes across a large radiation of phyla.</title>
        <authorList>
            <person name="Brown C.T."/>
            <person name="Hug L.A."/>
            <person name="Thomas B.C."/>
            <person name="Sharon I."/>
            <person name="Castelle C.J."/>
            <person name="Singh A."/>
            <person name="Wilkins M.J."/>
            <person name="Williams K.H."/>
            <person name="Banfield J.F."/>
        </authorList>
    </citation>
    <scope>NUCLEOTIDE SEQUENCE [LARGE SCALE GENOMIC DNA]</scope>
</reference>
<dbReference type="InterPro" id="IPR038731">
    <property type="entry name" value="RgtA/B/C-like"/>
</dbReference>
<keyword evidence="4" id="KW-0808">Transferase</keyword>
<dbReference type="Pfam" id="PF13231">
    <property type="entry name" value="PMT_2"/>
    <property type="match status" value="1"/>
</dbReference>
<feature type="transmembrane region" description="Helical" evidence="8">
    <location>
        <begin position="161"/>
        <end position="191"/>
    </location>
</feature>
<feature type="transmembrane region" description="Helical" evidence="8">
    <location>
        <begin position="197"/>
        <end position="219"/>
    </location>
</feature>
<sequence length="489" mass="56971">MLRIIKSNSALILVLVLATTLRLVALLKYGDFWNDEMFSFVYSQKPWWDSITKYWVWETNPPLYTLLLKLWLYIMPPTEFWIRLMSILPGLLGIAALHRLAIRLFNKNTALISALVLAVSPLHILHSSTARAYSLLVLLTIVSSDYFYRIYFENKRSMANYLIYGSLITLLFYSHLTSLAVIGAQFAALIIRDRRQISSWLIVNILPFIIWLFWAVPSLSMKLNSSLVGAWYFKIKTDFSSTIQMVQLLFTGPTHWIYGLIVIVLVVAWLAFILIRQYREKRLDQALIFVVIMAGVPLLGALTLGLTNPRFLMVSVPWTALLLAFALTSFIKKFSFQMLGLAIFIPGLIGLWRALPIVNLTPAREFLQARASHQNRQIFIYNEFTSKNMLERYLKLNIPMISFTEEQITDWDYYYITKNYSRRNFTKEEIGAWSRDNKLDTYDEIFLLQNNDPGLDIKEALEYQGWKIREKKKIKVEEPIVLFYLSKDK</sequence>
<keyword evidence="7 8" id="KW-0472">Membrane</keyword>
<feature type="transmembrane region" description="Helical" evidence="8">
    <location>
        <begin position="80"/>
        <end position="97"/>
    </location>
</feature>
<comment type="subcellular location">
    <subcellularLocation>
        <location evidence="1">Cell membrane</location>
        <topology evidence="1">Multi-pass membrane protein</topology>
    </subcellularLocation>
</comment>
<comment type="caution">
    <text evidence="10">The sequence shown here is derived from an EMBL/GenBank/DDBJ whole genome shotgun (WGS) entry which is preliminary data.</text>
</comment>
<feature type="transmembrane region" description="Helical" evidence="8">
    <location>
        <begin position="256"/>
        <end position="275"/>
    </location>
</feature>
<organism evidence="10 11">
    <name type="scientific">Candidatus Magasanikbacteria bacterium GW2011_GWA2_46_17</name>
    <dbReference type="NCBI Taxonomy" id="1619042"/>
    <lineage>
        <taxon>Bacteria</taxon>
        <taxon>Candidatus Magasanikiibacteriota</taxon>
    </lineage>
</organism>
<gene>
    <name evidence="10" type="ORF">UX39_C0009G0010</name>
</gene>
<keyword evidence="2" id="KW-1003">Cell membrane</keyword>
<dbReference type="EMBL" id="LCMA01000009">
    <property type="protein sequence ID" value="KKU26427.1"/>
    <property type="molecule type" value="Genomic_DNA"/>
</dbReference>